<dbReference type="STRING" id="413882.AAW51_0791"/>
<dbReference type="Pfam" id="PF03575">
    <property type="entry name" value="Peptidase_S51"/>
    <property type="match status" value="1"/>
</dbReference>
<dbReference type="GO" id="GO:0008241">
    <property type="term" value="F:peptidyl-dipeptidase activity"/>
    <property type="evidence" value="ECO:0007669"/>
    <property type="project" value="UniProtKB-EC"/>
</dbReference>
<dbReference type="KEGG" id="pbh:AAW51_0791"/>
<evidence type="ECO:0000256" key="1">
    <source>
        <dbReference type="ARBA" id="ARBA00001092"/>
    </source>
</evidence>
<feature type="active site" description="Charge relay system" evidence="9">
    <location>
        <position position="203"/>
    </location>
</feature>
<feature type="active site" description="Charge relay system" evidence="9">
    <location>
        <position position="176"/>
    </location>
</feature>
<organism evidence="10 11">
    <name type="scientific">Caldimonas brevitalea</name>
    <dbReference type="NCBI Taxonomy" id="413882"/>
    <lineage>
        <taxon>Bacteria</taxon>
        <taxon>Pseudomonadati</taxon>
        <taxon>Pseudomonadota</taxon>
        <taxon>Betaproteobacteria</taxon>
        <taxon>Burkholderiales</taxon>
        <taxon>Sphaerotilaceae</taxon>
        <taxon>Caldimonas</taxon>
    </lineage>
</organism>
<dbReference type="CDD" id="cd03145">
    <property type="entry name" value="GAT1_cyanophycinase"/>
    <property type="match status" value="1"/>
</dbReference>
<protein>
    <recommendedName>
        <fullName evidence="5">Cyanophycinase</fullName>
        <ecNumber evidence="4">3.4.15.6</ecNumber>
    </recommendedName>
</protein>
<proteinExistence type="inferred from homology"/>
<dbReference type="SUPFAM" id="SSF52317">
    <property type="entry name" value="Class I glutamine amidotransferase-like"/>
    <property type="match status" value="1"/>
</dbReference>
<keyword evidence="7" id="KW-0378">Hydrolase</keyword>
<dbReference type="InterPro" id="IPR011811">
    <property type="entry name" value="Peptidase_S51_cyanophycinase"/>
</dbReference>
<keyword evidence="8" id="KW-0720">Serine protease</keyword>
<sequence>MSKEQHREGHLVIVGGAEDREEDMPILTRFVELADPGDQPLVVITAASTEPEAMWEVYRKAFADLGVKHCEPLHITSRDQANDPASVEKVCHARGVFMTGGDQKRLLALVGGTGVCSAMRSLYNEKGGCIGGTSAGASALPEHMLSGGENQVHAEREHVALGVGLGFISDVVVDQHFAERQRLSRLLSAIAHNPKLIGVGIDENTALIVHRLRGIEIVGDGAVTLMDGREMTFDFLERDDATVIQLADVRVHMVPAGTQHLVNGYTTSAADTERNVPPRIRPLVEVLCGH</sequence>
<dbReference type="EC" id="3.4.15.6" evidence="4"/>
<dbReference type="Gene3D" id="3.40.50.880">
    <property type="match status" value="1"/>
</dbReference>
<evidence type="ECO:0000256" key="2">
    <source>
        <dbReference type="ARBA" id="ARBA00002039"/>
    </source>
</evidence>
<evidence type="ECO:0000256" key="9">
    <source>
        <dbReference type="PIRSR" id="PIRSR032067-1"/>
    </source>
</evidence>
<dbReference type="PANTHER" id="PTHR36175">
    <property type="entry name" value="CYANOPHYCINASE"/>
    <property type="match status" value="1"/>
</dbReference>
<dbReference type="GO" id="GO:0006508">
    <property type="term" value="P:proteolysis"/>
    <property type="evidence" value="ECO:0007669"/>
    <property type="project" value="UniProtKB-KW"/>
</dbReference>
<evidence type="ECO:0000313" key="11">
    <source>
        <dbReference type="Proteomes" id="UP000035352"/>
    </source>
</evidence>
<evidence type="ECO:0000256" key="7">
    <source>
        <dbReference type="ARBA" id="ARBA00022801"/>
    </source>
</evidence>
<dbReference type="EMBL" id="CP011371">
    <property type="protein sequence ID" value="AKJ27482.1"/>
    <property type="molecule type" value="Genomic_DNA"/>
</dbReference>
<evidence type="ECO:0000256" key="3">
    <source>
        <dbReference type="ARBA" id="ARBA00006534"/>
    </source>
</evidence>
<comment type="catalytic activity">
    <reaction evidence="1">
        <text>[L-4-(L-arginin-2-N-yl)aspartate](n) + H2O = [L-4-(L-arginin-2-N-yl)aspartate](n-1) + L-4-(L-arginin-2-N-yl)aspartate</text>
        <dbReference type="Rhea" id="RHEA:12845"/>
        <dbReference type="Rhea" id="RHEA-COMP:13728"/>
        <dbReference type="Rhea" id="RHEA-COMP:13734"/>
        <dbReference type="ChEBI" id="CHEBI:15377"/>
        <dbReference type="ChEBI" id="CHEBI:137986"/>
        <dbReference type="ChEBI" id="CHEBI:137991"/>
        <dbReference type="EC" id="3.4.15.6"/>
    </reaction>
</comment>
<dbReference type="Proteomes" id="UP000035352">
    <property type="component" value="Chromosome"/>
</dbReference>
<evidence type="ECO:0000313" key="10">
    <source>
        <dbReference type="EMBL" id="AKJ27482.1"/>
    </source>
</evidence>
<dbReference type="RefSeq" id="WP_053013320.1">
    <property type="nucleotide sequence ID" value="NZ_CP011371.1"/>
</dbReference>
<accession>A0A0G3BDW2</accession>
<keyword evidence="6" id="KW-0645">Protease</keyword>
<comment type="function">
    <text evidence="2">Exopeptidase that catalyzes the hydrolytic cleavage of multi-L-arginyl-poly-L-aspartic acid (cyanophycin; a water-insoluble reserve polymer) into aspartate-arginine dipeptides.</text>
</comment>
<dbReference type="InterPro" id="IPR029062">
    <property type="entry name" value="Class_I_gatase-like"/>
</dbReference>
<dbReference type="OrthoDB" id="9799980at2"/>
<dbReference type="NCBIfam" id="TIGR02069">
    <property type="entry name" value="cyanophycinase"/>
    <property type="match status" value="1"/>
</dbReference>
<comment type="similarity">
    <text evidence="3">Belongs to the peptidase S51 family.</text>
</comment>
<dbReference type="PANTHER" id="PTHR36175:SF1">
    <property type="entry name" value="CYANOPHYCINASE"/>
    <property type="match status" value="1"/>
</dbReference>
<keyword evidence="11" id="KW-1185">Reference proteome</keyword>
<evidence type="ECO:0000256" key="8">
    <source>
        <dbReference type="ARBA" id="ARBA00022825"/>
    </source>
</evidence>
<dbReference type="AlphaFoldDB" id="A0A0G3BDW2"/>
<reference evidence="10 11" key="1">
    <citation type="submission" date="2015-05" db="EMBL/GenBank/DDBJ databases">
        <authorList>
            <person name="Tang B."/>
            <person name="Yu Y."/>
        </authorList>
    </citation>
    <scope>NUCLEOTIDE SEQUENCE [LARGE SCALE GENOMIC DNA]</scope>
    <source>
        <strain evidence="10 11">DSM 7029</strain>
    </source>
</reference>
<dbReference type="InterPro" id="IPR005320">
    <property type="entry name" value="Peptidase_S51"/>
</dbReference>
<gene>
    <name evidence="10" type="ORF">AAW51_0791</name>
</gene>
<dbReference type="GO" id="GO:0008236">
    <property type="term" value="F:serine-type peptidase activity"/>
    <property type="evidence" value="ECO:0007669"/>
    <property type="project" value="UniProtKB-KW"/>
</dbReference>
<name>A0A0G3BDW2_9BURK</name>
<evidence type="ECO:0000256" key="6">
    <source>
        <dbReference type="ARBA" id="ARBA00022670"/>
    </source>
</evidence>
<evidence type="ECO:0000256" key="4">
    <source>
        <dbReference type="ARBA" id="ARBA00013115"/>
    </source>
</evidence>
<feature type="active site" description="Charge relay system" evidence="9">
    <location>
        <position position="134"/>
    </location>
</feature>
<evidence type="ECO:0000256" key="5">
    <source>
        <dbReference type="ARBA" id="ARBA00015719"/>
    </source>
</evidence>
<dbReference type="PIRSF" id="PIRSF032067">
    <property type="entry name" value="Cyanophycinase"/>
    <property type="match status" value="1"/>
</dbReference>